<reference evidence="2" key="1">
    <citation type="submission" date="2017-01" db="EMBL/GenBank/DDBJ databases">
        <authorList>
            <person name="Varghese N."/>
            <person name="Submissions S."/>
        </authorList>
    </citation>
    <scope>NUCLEOTIDE SEQUENCE [LARGE SCALE GENOMIC DNA]</scope>
    <source>
        <strain evidence="2">DSM 46698</strain>
    </source>
</reference>
<organism evidence="1 2">
    <name type="scientific">Belliella pelovolcani</name>
    <dbReference type="NCBI Taxonomy" id="529505"/>
    <lineage>
        <taxon>Bacteria</taxon>
        <taxon>Pseudomonadati</taxon>
        <taxon>Bacteroidota</taxon>
        <taxon>Cytophagia</taxon>
        <taxon>Cytophagales</taxon>
        <taxon>Cyclobacteriaceae</taxon>
        <taxon>Belliella</taxon>
    </lineage>
</organism>
<dbReference type="RefSeq" id="WP_076503151.1">
    <property type="nucleotide sequence ID" value="NZ_FTOP01000033.1"/>
</dbReference>
<protein>
    <submittedName>
        <fullName evidence="1">Uncharacterized protein</fullName>
    </submittedName>
</protein>
<evidence type="ECO:0000313" key="1">
    <source>
        <dbReference type="EMBL" id="SIT18157.1"/>
    </source>
</evidence>
<dbReference type="Pfam" id="PF13970">
    <property type="entry name" value="DUF4221"/>
    <property type="match status" value="1"/>
</dbReference>
<proteinExistence type="predicted"/>
<accession>A0A1N7Q6D6</accession>
<dbReference type="PROSITE" id="PS51257">
    <property type="entry name" value="PROKAR_LIPOPROTEIN"/>
    <property type="match status" value="1"/>
</dbReference>
<sequence length="132" mass="15112">MHSFKKNKLIYTSLFGATLTFLTSCGNEADKVNQSTLNYSIDIVSIDSKDEILFLQRDLYTSAYSEFDGMLYNFNDKTNHVEKINLNTLALEKIIPFEQEGPNGTGFYTSDLKMASDEHLLDMEKKNVKDIY</sequence>
<dbReference type="EMBL" id="FTOP01000033">
    <property type="protein sequence ID" value="SIT18157.1"/>
    <property type="molecule type" value="Genomic_DNA"/>
</dbReference>
<dbReference type="AlphaFoldDB" id="A0A1N7Q6D6"/>
<dbReference type="InterPro" id="IPR025316">
    <property type="entry name" value="DUF4221"/>
</dbReference>
<gene>
    <name evidence="1" type="ORF">SAMN05421761_1336</name>
</gene>
<dbReference type="Proteomes" id="UP000186026">
    <property type="component" value="Unassembled WGS sequence"/>
</dbReference>
<evidence type="ECO:0000313" key="2">
    <source>
        <dbReference type="Proteomes" id="UP000186026"/>
    </source>
</evidence>
<keyword evidence="2" id="KW-1185">Reference proteome</keyword>
<dbReference type="OrthoDB" id="833511at2"/>
<name>A0A1N7Q6D6_9BACT</name>